<dbReference type="AlphaFoldDB" id="A0A6N7J0T9"/>
<evidence type="ECO:0000256" key="2">
    <source>
        <dbReference type="ARBA" id="ARBA00023002"/>
    </source>
</evidence>
<feature type="domain" description="Fe-containing alcohol dehydrogenase-like C-terminal" evidence="5">
    <location>
        <begin position="204"/>
        <end position="395"/>
    </location>
</feature>
<evidence type="ECO:0000313" key="6">
    <source>
        <dbReference type="EMBL" id="MQN02142.1"/>
    </source>
</evidence>
<dbReference type="FunFam" id="3.40.50.1970:FF:000003">
    <property type="entry name" value="Alcohol dehydrogenase, iron-containing"/>
    <property type="match status" value="1"/>
</dbReference>
<evidence type="ECO:0000313" key="7">
    <source>
        <dbReference type="Proteomes" id="UP000460257"/>
    </source>
</evidence>
<evidence type="ECO:0000256" key="3">
    <source>
        <dbReference type="ARBA" id="ARBA00023027"/>
    </source>
</evidence>
<sequence length="399" mass="43992">MDVPLECITRLYQKVTGRKIRHRNSELAEKIEGVDSLFSIPDLLDRHEAERPLVVTGPNVSKTTFFESFINDRETGYVVYHWVRKEPTVSQAEEIAAFYEKNDCDSFIAIGGGSAIDAAKAAAACIARPGKKLQKMRGLMHVRHDTPFFIAVPTTAGTGSETTANAALIDNETGQKFSIIDPHLMPDVAVLDPSLLISLPQDETAYTGMDALTHAVEAYLNTPYHLSDTAEDCEDAVEAIMESLPKAYADGEDLQAREEMLIASYTAGTALNVSGYGNIHALAHAISRMLHMQHGLINAVVMPYVLREYGAAVVPELAKLASVSDIEKDGTRQERAAGFIKAVEDMNEDMGIPKHLDISESDFPKIATWAYREVNPIYPVPVIFDKKRFIKILRQIASK</sequence>
<dbReference type="Gene3D" id="3.40.50.1970">
    <property type="match status" value="1"/>
</dbReference>
<dbReference type="InterPro" id="IPR039697">
    <property type="entry name" value="Alcohol_dehydrogenase_Fe"/>
</dbReference>
<evidence type="ECO:0000256" key="1">
    <source>
        <dbReference type="ARBA" id="ARBA00007358"/>
    </source>
</evidence>
<dbReference type="InterPro" id="IPR018211">
    <property type="entry name" value="ADH_Fe_CS"/>
</dbReference>
<dbReference type="GO" id="GO:0046872">
    <property type="term" value="F:metal ion binding"/>
    <property type="evidence" value="ECO:0007669"/>
    <property type="project" value="InterPro"/>
</dbReference>
<protein>
    <submittedName>
        <fullName evidence="6">Iron-containing alcohol dehydrogenase</fullName>
    </submittedName>
</protein>
<keyword evidence="3" id="KW-0520">NAD</keyword>
<evidence type="ECO:0000259" key="4">
    <source>
        <dbReference type="Pfam" id="PF00465"/>
    </source>
</evidence>
<dbReference type="InterPro" id="IPR001670">
    <property type="entry name" value="ADH_Fe/GldA"/>
</dbReference>
<dbReference type="EMBL" id="VOGC01000007">
    <property type="protein sequence ID" value="MQN02142.1"/>
    <property type="molecule type" value="Genomic_DNA"/>
</dbReference>
<proteinExistence type="inferred from homology"/>
<dbReference type="PANTHER" id="PTHR11496:SF102">
    <property type="entry name" value="ALCOHOL DEHYDROGENASE 4"/>
    <property type="match status" value="1"/>
</dbReference>
<reference evidence="6" key="1">
    <citation type="journal article" date="2020" name="Appl. Environ. Microbiol.">
        <title>Medium-Chain Fatty Acid Synthesis by 'Candidatus Weimeria bifida' gen. nov., sp. nov., and 'Candidatus Pseudoramibacter fermentans' sp. nov.</title>
        <authorList>
            <person name="Scarborough M.J."/>
            <person name="Myers K.S."/>
            <person name="Donohue T.J."/>
            <person name="Noguera D.R."/>
        </authorList>
    </citation>
    <scope>NUCLEOTIDE SEQUENCE</scope>
    <source>
        <strain evidence="6">LCO1.1</strain>
    </source>
</reference>
<dbReference type="CDD" id="cd08189">
    <property type="entry name" value="Fe-ADH-like"/>
    <property type="match status" value="1"/>
</dbReference>
<dbReference type="PROSITE" id="PS00913">
    <property type="entry name" value="ADH_IRON_1"/>
    <property type="match status" value="1"/>
</dbReference>
<dbReference type="GO" id="GO:0004022">
    <property type="term" value="F:alcohol dehydrogenase (NAD+) activity"/>
    <property type="evidence" value="ECO:0007669"/>
    <property type="project" value="TreeGrafter"/>
</dbReference>
<comment type="caution">
    <text evidence="6">The sequence shown here is derived from an EMBL/GenBank/DDBJ whole genome shotgun (WGS) entry which is preliminary data.</text>
</comment>
<dbReference type="Pfam" id="PF25137">
    <property type="entry name" value="ADH_Fe_C"/>
    <property type="match status" value="1"/>
</dbReference>
<dbReference type="InterPro" id="IPR056798">
    <property type="entry name" value="ADH_Fe_C"/>
</dbReference>
<keyword evidence="2" id="KW-0560">Oxidoreductase</keyword>
<dbReference type="SUPFAM" id="SSF56796">
    <property type="entry name" value="Dehydroquinate synthase-like"/>
    <property type="match status" value="1"/>
</dbReference>
<keyword evidence="7" id="KW-1185">Reference proteome</keyword>
<dbReference type="Proteomes" id="UP000460257">
    <property type="component" value="Unassembled WGS sequence"/>
</dbReference>
<feature type="domain" description="Alcohol dehydrogenase iron-type/glycerol dehydrogenase GldA" evidence="4">
    <location>
        <begin position="32"/>
        <end position="193"/>
    </location>
</feature>
<evidence type="ECO:0000259" key="5">
    <source>
        <dbReference type="Pfam" id="PF25137"/>
    </source>
</evidence>
<comment type="similarity">
    <text evidence="1">Belongs to the iron-containing alcohol dehydrogenase family.</text>
</comment>
<dbReference type="PANTHER" id="PTHR11496">
    <property type="entry name" value="ALCOHOL DEHYDROGENASE"/>
    <property type="match status" value="1"/>
</dbReference>
<gene>
    <name evidence="6" type="ORF">FRC54_09655</name>
</gene>
<accession>A0A6N7J0T9</accession>
<organism evidence="6 7">
    <name type="scientific">Candidatus Weimeria bifida</name>
    <dbReference type="NCBI Taxonomy" id="2599074"/>
    <lineage>
        <taxon>Bacteria</taxon>
        <taxon>Bacillati</taxon>
        <taxon>Bacillota</taxon>
        <taxon>Clostridia</taxon>
        <taxon>Lachnospirales</taxon>
        <taxon>Lachnospiraceae</taxon>
        <taxon>Candidatus Weimeria</taxon>
    </lineage>
</organism>
<dbReference type="Gene3D" id="1.20.1090.10">
    <property type="entry name" value="Dehydroquinate synthase-like - alpha domain"/>
    <property type="match status" value="1"/>
</dbReference>
<dbReference type="Pfam" id="PF00465">
    <property type="entry name" value="Fe-ADH"/>
    <property type="match status" value="1"/>
</dbReference>
<name>A0A6N7J0T9_9FIRM</name>